<feature type="region of interest" description="Disordered" evidence="1">
    <location>
        <begin position="107"/>
        <end position="188"/>
    </location>
</feature>
<evidence type="ECO:0000313" key="2">
    <source>
        <dbReference type="EMBL" id="KAK2814375.1"/>
    </source>
</evidence>
<gene>
    <name evidence="2" type="ORF">Q5P01_000564</name>
</gene>
<protein>
    <submittedName>
        <fullName evidence="2">Uncharacterized protein</fullName>
    </submittedName>
</protein>
<proteinExistence type="predicted"/>
<name>A0AA88IL08_CHASR</name>
<organism evidence="2 3">
    <name type="scientific">Channa striata</name>
    <name type="common">Snakehead murrel</name>
    <name type="synonym">Ophicephalus striatus</name>
    <dbReference type="NCBI Taxonomy" id="64152"/>
    <lineage>
        <taxon>Eukaryota</taxon>
        <taxon>Metazoa</taxon>
        <taxon>Chordata</taxon>
        <taxon>Craniata</taxon>
        <taxon>Vertebrata</taxon>
        <taxon>Euteleostomi</taxon>
        <taxon>Actinopterygii</taxon>
        <taxon>Neopterygii</taxon>
        <taxon>Teleostei</taxon>
        <taxon>Neoteleostei</taxon>
        <taxon>Acanthomorphata</taxon>
        <taxon>Anabantaria</taxon>
        <taxon>Anabantiformes</taxon>
        <taxon>Channoidei</taxon>
        <taxon>Channidae</taxon>
        <taxon>Channa</taxon>
    </lineage>
</organism>
<dbReference type="EMBL" id="JAUPFM010000052">
    <property type="protein sequence ID" value="KAK2814375.1"/>
    <property type="molecule type" value="Genomic_DNA"/>
</dbReference>
<sequence>MRACYAKAKARVTRRRIPEWRKELGRFYDRYKEMYKTSSEEAVSVNCALNPARRRAVSRQGAQVVGDSKSDHLDVRCTLWKKKLPSRSQAAPLSSRALRTLQAELTEVKHGQSQSSGRSGSPDIPLGSAAPAAEIVGCRGLREKRRHGGPDIAPARPYLGGGEMRERTSSSGRAPREIGAKLITRSQF</sequence>
<dbReference type="AlphaFoldDB" id="A0AA88IL08"/>
<keyword evidence="3" id="KW-1185">Reference proteome</keyword>
<evidence type="ECO:0000313" key="3">
    <source>
        <dbReference type="Proteomes" id="UP001187415"/>
    </source>
</evidence>
<comment type="caution">
    <text evidence="2">The sequence shown here is derived from an EMBL/GenBank/DDBJ whole genome shotgun (WGS) entry which is preliminary data.</text>
</comment>
<feature type="compositionally biased region" description="Low complexity" evidence="1">
    <location>
        <begin position="111"/>
        <end position="121"/>
    </location>
</feature>
<dbReference type="Proteomes" id="UP001187415">
    <property type="component" value="Unassembled WGS sequence"/>
</dbReference>
<evidence type="ECO:0000256" key="1">
    <source>
        <dbReference type="SAM" id="MobiDB-lite"/>
    </source>
</evidence>
<reference evidence="2" key="1">
    <citation type="submission" date="2023-07" db="EMBL/GenBank/DDBJ databases">
        <title>Chromosome-level Genome Assembly of Striped Snakehead (Channa striata).</title>
        <authorList>
            <person name="Liu H."/>
        </authorList>
    </citation>
    <scope>NUCLEOTIDE SEQUENCE</scope>
    <source>
        <strain evidence="2">Gz</strain>
        <tissue evidence="2">Muscle</tissue>
    </source>
</reference>
<accession>A0AA88IL08</accession>
<feature type="compositionally biased region" description="Basic and acidic residues" evidence="1">
    <location>
        <begin position="163"/>
        <end position="179"/>
    </location>
</feature>